<organism evidence="6 7">
    <name type="scientific">Ruegeria spongiae</name>
    <dbReference type="NCBI Taxonomy" id="2942209"/>
    <lineage>
        <taxon>Bacteria</taxon>
        <taxon>Pseudomonadati</taxon>
        <taxon>Pseudomonadota</taxon>
        <taxon>Alphaproteobacteria</taxon>
        <taxon>Rhodobacterales</taxon>
        <taxon>Roseobacteraceae</taxon>
        <taxon>Ruegeria</taxon>
    </lineage>
</organism>
<dbReference type="Pfam" id="PF00211">
    <property type="entry name" value="Guanylate_cyc"/>
    <property type="match status" value="1"/>
</dbReference>
<dbReference type="SUPFAM" id="SSF46894">
    <property type="entry name" value="C-terminal effector domain of the bipartite response regulators"/>
    <property type="match status" value="1"/>
</dbReference>
<dbReference type="InterPro" id="IPR036388">
    <property type="entry name" value="WH-like_DNA-bd_sf"/>
</dbReference>
<feature type="domain" description="OmpR/PhoB-type" evidence="5">
    <location>
        <begin position="179"/>
        <end position="277"/>
    </location>
</feature>
<evidence type="ECO:0000313" key="7">
    <source>
        <dbReference type="Proteomes" id="UP001203880"/>
    </source>
</evidence>
<dbReference type="Gene3D" id="1.25.40.10">
    <property type="entry name" value="Tetratricopeptide repeat domain"/>
    <property type="match status" value="1"/>
</dbReference>
<dbReference type="InterPro" id="IPR019734">
    <property type="entry name" value="TPR_rpt"/>
</dbReference>
<dbReference type="PROSITE" id="PS50125">
    <property type="entry name" value="GUANYLATE_CYCLASE_2"/>
    <property type="match status" value="1"/>
</dbReference>
<dbReference type="Pfam" id="PF00486">
    <property type="entry name" value="Trans_reg_C"/>
    <property type="match status" value="1"/>
</dbReference>
<name>A0ABT0Q989_9RHOB</name>
<reference evidence="6" key="1">
    <citation type="submission" date="2022-05" db="EMBL/GenBank/DDBJ databases">
        <authorList>
            <person name="Park J.-S."/>
        </authorList>
    </citation>
    <scope>NUCLEOTIDE SEQUENCE</scope>
    <source>
        <strain evidence="6">2012CJ41-6</strain>
    </source>
</reference>
<evidence type="ECO:0000313" key="6">
    <source>
        <dbReference type="EMBL" id="MCL6285748.1"/>
    </source>
</evidence>
<dbReference type="PANTHER" id="PTHR43081:SF19">
    <property type="entry name" value="PH-SENSITIVE ADENYLATE CYCLASE RV1264"/>
    <property type="match status" value="1"/>
</dbReference>
<gene>
    <name evidence="6" type="ORF">M3P21_19650</name>
</gene>
<dbReference type="RefSeq" id="WP_249712829.1">
    <property type="nucleotide sequence ID" value="NZ_JAMFMB010000036.1"/>
</dbReference>
<keyword evidence="2" id="KW-0802">TPR repeat</keyword>
<dbReference type="PROSITE" id="PS51755">
    <property type="entry name" value="OMPR_PHOB"/>
    <property type="match status" value="1"/>
</dbReference>
<dbReference type="SMART" id="SM00862">
    <property type="entry name" value="Trans_reg_C"/>
    <property type="match status" value="1"/>
</dbReference>
<feature type="domain" description="Guanylate cyclase" evidence="4">
    <location>
        <begin position="7"/>
        <end position="122"/>
    </location>
</feature>
<dbReference type="InterPro" id="IPR001867">
    <property type="entry name" value="OmpR/PhoB-type_DNA-bd"/>
</dbReference>
<keyword evidence="1 3" id="KW-0238">DNA-binding</keyword>
<evidence type="ECO:0000256" key="3">
    <source>
        <dbReference type="PROSITE-ProRule" id="PRU01091"/>
    </source>
</evidence>
<protein>
    <submittedName>
        <fullName evidence="6">Winged helix-turn-helix domain-containing protein</fullName>
    </submittedName>
</protein>
<dbReference type="CDD" id="cd00383">
    <property type="entry name" value="trans_reg_C"/>
    <property type="match status" value="1"/>
</dbReference>
<proteinExistence type="predicted"/>
<feature type="DNA-binding region" description="OmpR/PhoB-type" evidence="3">
    <location>
        <begin position="179"/>
        <end position="277"/>
    </location>
</feature>
<dbReference type="EMBL" id="JAMFMB010000036">
    <property type="protein sequence ID" value="MCL6285748.1"/>
    <property type="molecule type" value="Genomic_DNA"/>
</dbReference>
<feature type="repeat" description="TPR" evidence="2">
    <location>
        <begin position="560"/>
        <end position="593"/>
    </location>
</feature>
<dbReference type="Gene3D" id="3.30.70.1230">
    <property type="entry name" value="Nucleotide cyclase"/>
    <property type="match status" value="1"/>
</dbReference>
<evidence type="ECO:0000259" key="4">
    <source>
        <dbReference type="PROSITE" id="PS50125"/>
    </source>
</evidence>
<dbReference type="Pfam" id="PF13432">
    <property type="entry name" value="TPR_16"/>
    <property type="match status" value="2"/>
</dbReference>
<dbReference type="PROSITE" id="PS50005">
    <property type="entry name" value="TPR"/>
    <property type="match status" value="2"/>
</dbReference>
<evidence type="ECO:0000259" key="5">
    <source>
        <dbReference type="PROSITE" id="PS51755"/>
    </source>
</evidence>
<evidence type="ECO:0000256" key="1">
    <source>
        <dbReference type="ARBA" id="ARBA00023125"/>
    </source>
</evidence>
<dbReference type="SUPFAM" id="SSF55073">
    <property type="entry name" value="Nucleotide cyclase"/>
    <property type="match status" value="1"/>
</dbReference>
<evidence type="ECO:0000256" key="2">
    <source>
        <dbReference type="PROSITE-ProRule" id="PRU00339"/>
    </source>
</evidence>
<comment type="caution">
    <text evidence="6">The sequence shown here is derived from an EMBL/GenBank/DDBJ whole genome shotgun (WGS) entry which is preliminary data.</text>
</comment>
<dbReference type="InterPro" id="IPR029787">
    <property type="entry name" value="Nucleotide_cyclase"/>
</dbReference>
<dbReference type="InterPro" id="IPR001054">
    <property type="entry name" value="A/G_cyclase"/>
</dbReference>
<dbReference type="SUPFAM" id="SSF81901">
    <property type="entry name" value="HCP-like"/>
    <property type="match status" value="1"/>
</dbReference>
<keyword evidence="7" id="KW-1185">Reference proteome</keyword>
<dbReference type="PANTHER" id="PTHR43081">
    <property type="entry name" value="ADENYLATE CYCLASE, TERMINAL-DIFFERENTIATION SPECIFIC-RELATED"/>
    <property type="match status" value="1"/>
</dbReference>
<sequence>MKRKLTSILAMDVVGYSRSVERDEGGTVRRLKDVRAQVCDPLIASYFGKTIKLMGDGMLIEFASVVDGLNCGVEIQTAIRSRNEILPKDHRLEFRAGLHLGDVLVDGDEIYGDGVNVAARLEQLAPTGGLVFSRQVHDQVDGVVTANFLNLGEQPVKGIARPIEAFQVVMDPIAPMIAQTGFCFDAFELDPDLFELRKDGKPVVLEPRALELLLLLVQNAGRLVTKDEIFARVWDNRIVSDSALSSQVKAARKAVGDDGASQSIIATVHGRGFKFVAPLLTPEAPPSETAEAAQVPTLNTRPSVAILPFKNMNRDPDEDYLADGITEDITIALARNRWLTVIARSPAFSFRNSAERLRKIGQELQAQYLVTGTVRKAGSRYRIGVEVVDAATELSIWSERFDRDGMEIFDLQDDISDLVASRIESELGLAEQAKAKRVPRQNQGAWESYQLGVAEFYKFTPEANQRSQEYLQRALEIDPQFAAACSRLAYAIILSMIYFDAKADQQKMDTALELAKRGIELDDQEANAHFTIGRVHLARKEYGLAIEALEHALDLNPCLAVTYCGLGDSLAYEGRLDEAITQFESAIRLSPHDPFRWAFYSYRSLAHLFQGDYQAAAAWARRSQRIPNAQYWAHAHLASALGYMGDKEEIEAARQNLLRIKPDFTIKFAQEQLFYLKLPGQMATYLEGLRRAGLPGGE</sequence>
<dbReference type="CDD" id="cd07302">
    <property type="entry name" value="CHD"/>
    <property type="match status" value="1"/>
</dbReference>
<dbReference type="InterPro" id="IPR011990">
    <property type="entry name" value="TPR-like_helical_dom_sf"/>
</dbReference>
<dbReference type="InterPro" id="IPR016032">
    <property type="entry name" value="Sig_transdc_resp-reg_C-effctor"/>
</dbReference>
<dbReference type="InterPro" id="IPR050697">
    <property type="entry name" value="Adenylyl/Guanylyl_Cyclase_3/4"/>
</dbReference>
<dbReference type="SMART" id="SM00028">
    <property type="entry name" value="TPR"/>
    <property type="match status" value="5"/>
</dbReference>
<feature type="repeat" description="TPR" evidence="2">
    <location>
        <begin position="526"/>
        <end position="559"/>
    </location>
</feature>
<dbReference type="Gene3D" id="3.40.50.10070">
    <property type="entry name" value="TolB, N-terminal domain"/>
    <property type="match status" value="1"/>
</dbReference>
<dbReference type="Proteomes" id="UP001203880">
    <property type="component" value="Unassembled WGS sequence"/>
</dbReference>
<accession>A0ABT0Q989</accession>
<dbReference type="Gene3D" id="1.10.10.10">
    <property type="entry name" value="Winged helix-like DNA-binding domain superfamily/Winged helix DNA-binding domain"/>
    <property type="match status" value="1"/>
</dbReference>